<dbReference type="UniPathway" id="UPA00659"/>
<evidence type="ECO:0000256" key="5">
    <source>
        <dbReference type="ARBA" id="ARBA00023235"/>
    </source>
</evidence>
<dbReference type="WBParaSite" id="BXY_0274700.1">
    <property type="protein sequence ID" value="BXY_0274700.1"/>
    <property type="gene ID" value="BXY_0274700"/>
</dbReference>
<dbReference type="GO" id="GO:0005739">
    <property type="term" value="C:mitochondrion"/>
    <property type="evidence" value="ECO:0007669"/>
    <property type="project" value="TreeGrafter"/>
</dbReference>
<dbReference type="AlphaFoldDB" id="A0A1I7RPV6"/>
<dbReference type="GO" id="GO:0006635">
    <property type="term" value="P:fatty acid beta-oxidation"/>
    <property type="evidence" value="ECO:0007669"/>
    <property type="project" value="UniProtKB-UniPathway"/>
</dbReference>
<dbReference type="FunFam" id="1.10.12.10:FF:000004">
    <property type="entry name" value="Delta3,5-delta2,4-dienoyl-CoA isomerase"/>
    <property type="match status" value="1"/>
</dbReference>
<dbReference type="PANTHER" id="PTHR43149:SF1">
    <property type="entry name" value="DELTA(3,5)-DELTA(2,4)-DIENOYL-COA ISOMERASE, MITOCHONDRIAL"/>
    <property type="match status" value="1"/>
</dbReference>
<evidence type="ECO:0000256" key="1">
    <source>
        <dbReference type="ARBA" id="ARBA00005005"/>
    </source>
</evidence>
<evidence type="ECO:0000256" key="4">
    <source>
        <dbReference type="ARBA" id="ARBA00023098"/>
    </source>
</evidence>
<dbReference type="InterPro" id="IPR001753">
    <property type="entry name" value="Enoyl-CoA_hydra/iso"/>
</dbReference>
<dbReference type="InterPro" id="IPR029045">
    <property type="entry name" value="ClpP/crotonase-like_dom_sf"/>
</dbReference>
<name>A0A1I7RPV6_BURXY</name>
<dbReference type="Proteomes" id="UP000095284">
    <property type="component" value="Unplaced"/>
</dbReference>
<dbReference type="PANTHER" id="PTHR43149">
    <property type="entry name" value="ENOYL-COA HYDRATASE"/>
    <property type="match status" value="1"/>
</dbReference>
<dbReference type="eggNOG" id="KOG1681">
    <property type="taxonomic scope" value="Eukaryota"/>
</dbReference>
<dbReference type="Gene3D" id="1.10.12.10">
    <property type="entry name" value="Lyase 2-enoyl-coa Hydratase, Chain A, domain 2"/>
    <property type="match status" value="1"/>
</dbReference>
<evidence type="ECO:0000313" key="7">
    <source>
        <dbReference type="WBParaSite" id="BXY_0274700.1"/>
    </source>
</evidence>
<comment type="pathway">
    <text evidence="1">Lipid metabolism; fatty acid beta-oxidation.</text>
</comment>
<sequence length="311" mass="33802">MLVSGPMALFGCKILSRGFLSTTAVRSISSLTNLENVKVVDEGSGVAHVQLNRPKSRNALTIGLWDDLKTAFDHLDTCSSCRAIVLSGNGLSFGVGIDLKEGITKIMDVAGDKSKDVSRKALALLNLINYIQKSFNSAYLCKKPVIAAIHGHCIGGTISLAALTDIRYAVKTTVFNIKVGIGGRCWIGSGRRKFLNVISKITGNDSWCRELAFTARDFNGTEGVEKGFLSRAFDTQKECLDGALDLAKEIASKSPIAVQGSKLAMNYARDHTVQETFDYIKVWNSVHLQTEDMVKVAQAMMEKKKAVFNDA</sequence>
<keyword evidence="4" id="KW-0443">Lipid metabolism</keyword>
<dbReference type="Gene3D" id="3.90.226.10">
    <property type="entry name" value="2-enoyl-CoA Hydratase, Chain A, domain 1"/>
    <property type="match status" value="1"/>
</dbReference>
<comment type="similarity">
    <text evidence="2">Belongs to the enoyl-CoA hydratase/isomerase family.</text>
</comment>
<dbReference type="InterPro" id="IPR014748">
    <property type="entry name" value="Enoyl-CoA_hydra_C"/>
</dbReference>
<dbReference type="Pfam" id="PF00378">
    <property type="entry name" value="ECH_1"/>
    <property type="match status" value="1"/>
</dbReference>
<reference evidence="7" key="1">
    <citation type="submission" date="2016-11" db="UniProtKB">
        <authorList>
            <consortium name="WormBaseParasite"/>
        </authorList>
    </citation>
    <scope>IDENTIFICATION</scope>
</reference>
<dbReference type="SUPFAM" id="SSF52096">
    <property type="entry name" value="ClpP/crotonase"/>
    <property type="match status" value="1"/>
</dbReference>
<evidence type="ECO:0000256" key="2">
    <source>
        <dbReference type="ARBA" id="ARBA00005254"/>
    </source>
</evidence>
<evidence type="ECO:0000256" key="3">
    <source>
        <dbReference type="ARBA" id="ARBA00022832"/>
    </source>
</evidence>
<accession>A0A1I7RPV6</accession>
<keyword evidence="3" id="KW-0276">Fatty acid metabolism</keyword>
<dbReference type="GO" id="GO:0051750">
    <property type="term" value="F:delta(3,5)-delta(2,4)-dienoyl-CoA isomerase activity"/>
    <property type="evidence" value="ECO:0007669"/>
    <property type="project" value="TreeGrafter"/>
</dbReference>
<organism evidence="6 7">
    <name type="scientific">Bursaphelenchus xylophilus</name>
    <name type="common">Pinewood nematode worm</name>
    <name type="synonym">Aphelenchoides xylophilus</name>
    <dbReference type="NCBI Taxonomy" id="6326"/>
    <lineage>
        <taxon>Eukaryota</taxon>
        <taxon>Metazoa</taxon>
        <taxon>Ecdysozoa</taxon>
        <taxon>Nematoda</taxon>
        <taxon>Chromadorea</taxon>
        <taxon>Rhabditida</taxon>
        <taxon>Tylenchina</taxon>
        <taxon>Tylenchomorpha</taxon>
        <taxon>Aphelenchoidea</taxon>
        <taxon>Aphelenchoididae</taxon>
        <taxon>Bursaphelenchus</taxon>
    </lineage>
</organism>
<evidence type="ECO:0000313" key="6">
    <source>
        <dbReference type="Proteomes" id="UP000095284"/>
    </source>
</evidence>
<keyword evidence="5" id="KW-0413">Isomerase</keyword>
<protein>
    <submittedName>
        <fullName evidence="7">Delta(3,5)-Delta(2,4)-dienoyl-CoA isomerase, mitochondrial</fullName>
    </submittedName>
</protein>
<dbReference type="CDD" id="cd06558">
    <property type="entry name" value="crotonase-like"/>
    <property type="match status" value="1"/>
</dbReference>
<proteinExistence type="inferred from homology"/>
<dbReference type="InterPro" id="IPR045002">
    <property type="entry name" value="Ech1-like"/>
</dbReference>